<name>A0A2H0UEP0_9BACT</name>
<proteinExistence type="predicted"/>
<protein>
    <submittedName>
        <fullName evidence="1">Uncharacterized protein</fullName>
    </submittedName>
</protein>
<gene>
    <name evidence="1" type="ORF">COU16_00270</name>
</gene>
<dbReference type="EMBL" id="PFBI01000002">
    <property type="protein sequence ID" value="PIR84883.1"/>
    <property type="molecule type" value="Genomic_DNA"/>
</dbReference>
<sequence>MSKRIVILLSILIIVVVALRMCHREDQLMMERDIRQFHTSEDHVEETGFESIPLERCPDMPNVTIMRTKGHTEMAYLALGYEVSGSHKVCSLLFRIAEQRWQA</sequence>
<organism evidence="1 2">
    <name type="scientific">Candidatus Kaiserbacteria bacterium CG10_big_fil_rev_8_21_14_0_10_47_16</name>
    <dbReference type="NCBI Taxonomy" id="1974608"/>
    <lineage>
        <taxon>Bacteria</taxon>
        <taxon>Candidatus Kaiseribacteriota</taxon>
    </lineage>
</organism>
<reference evidence="2" key="1">
    <citation type="submission" date="2017-09" db="EMBL/GenBank/DDBJ databases">
        <title>Depth-based differentiation of microbial function through sediment-hosted aquifers and enrichment of novel symbionts in the deep terrestrial subsurface.</title>
        <authorList>
            <person name="Probst A.J."/>
            <person name="Ladd B."/>
            <person name="Jarett J.K."/>
            <person name="Geller-Mcgrath D.E."/>
            <person name="Sieber C.M.K."/>
            <person name="Emerson J.B."/>
            <person name="Anantharaman K."/>
            <person name="Thomas B.C."/>
            <person name="Malmstrom R."/>
            <person name="Stieglmeier M."/>
            <person name="Klingl A."/>
            <person name="Woyke T."/>
            <person name="Ryan C.M."/>
            <person name="Banfield J.F."/>
        </authorList>
    </citation>
    <scope>NUCLEOTIDE SEQUENCE [LARGE SCALE GENOMIC DNA]</scope>
</reference>
<evidence type="ECO:0000313" key="2">
    <source>
        <dbReference type="Proteomes" id="UP000229344"/>
    </source>
</evidence>
<dbReference type="Proteomes" id="UP000229344">
    <property type="component" value="Unassembled WGS sequence"/>
</dbReference>
<comment type="caution">
    <text evidence="1">The sequence shown here is derived from an EMBL/GenBank/DDBJ whole genome shotgun (WGS) entry which is preliminary data.</text>
</comment>
<dbReference type="AlphaFoldDB" id="A0A2H0UEP0"/>
<evidence type="ECO:0000313" key="1">
    <source>
        <dbReference type="EMBL" id="PIR84883.1"/>
    </source>
</evidence>
<accession>A0A2H0UEP0</accession>